<keyword evidence="2" id="KW-1185">Reference proteome</keyword>
<name>A0ACC3C0T3_PYRYE</name>
<sequence length="679" mass="65870">MARRHGRAAAAAAAAALGVVVVSALAAVPAAAAAAAAAAIAAVRLEPTRVGVYVEADVTGAPAAVTARVRRAGEGGGGGGGDADGWADAPPLTRVAAGVYAAKALSLAAGTAYEVEVRAVGGGGADGAAAATTRATTATLGGTPPVWSPATGRTRHVGGPAASAGGDGSAGSPHGRLADAVAAAAPGERLLLHAGVHAGPVTVPPAAAGRADAPVWLTAEPGAVLTTAAAGLAWAPVGGARGGGVHAAALPAGTPAVTTVVAADGTRLFPAASLAGLAGRPGCWHDTAAGRVYVRLPSGGAPDGRVRVATADTAVRVEASHWVLSGLTVGVANGAGVEVVAASGVWVVNNSITSTGSGVVVRGRGGGGVADANVVADNTLTETAVAGWAWDDVKGGPAEQKGVRVAGTAAHTLVRGNTIDGFFNGVYVGSFDEPTDPAVGRLTDVVANTIRRASDDGLEPEGACVGVAFVDNRVANVRTGVSLSPITRGPVYLLRTVIDGYAVSAVKVNNGPTGRVYLYHTTALPGGSAPRGGGGASADAPARAVAPSRPFGGLIATNNLFLSDGYCVEMSWAGALLGDGAAFDYNVWSCRLGSGGGGGGGGGPWFKWRNVRHGSVADLAAATGQEVHGRAAPSRPAFGAGYVPAAGSVAVNAGVRLPGINDGRVVGAGVDVGAVERGL</sequence>
<protein>
    <submittedName>
        <fullName evidence="1">Uncharacterized protein</fullName>
    </submittedName>
</protein>
<organism evidence="1 2">
    <name type="scientific">Pyropia yezoensis</name>
    <name type="common">Susabi-nori</name>
    <name type="synonym">Porphyra yezoensis</name>
    <dbReference type="NCBI Taxonomy" id="2788"/>
    <lineage>
        <taxon>Eukaryota</taxon>
        <taxon>Rhodophyta</taxon>
        <taxon>Bangiophyceae</taxon>
        <taxon>Bangiales</taxon>
        <taxon>Bangiaceae</taxon>
        <taxon>Pyropia</taxon>
    </lineage>
</organism>
<dbReference type="Proteomes" id="UP000798662">
    <property type="component" value="Chromosome 2"/>
</dbReference>
<gene>
    <name evidence="1" type="ORF">I4F81_006115</name>
</gene>
<evidence type="ECO:0000313" key="1">
    <source>
        <dbReference type="EMBL" id="KAK1863561.1"/>
    </source>
</evidence>
<comment type="caution">
    <text evidence="1">The sequence shown here is derived from an EMBL/GenBank/DDBJ whole genome shotgun (WGS) entry which is preliminary data.</text>
</comment>
<reference evidence="1" key="1">
    <citation type="submission" date="2019-11" db="EMBL/GenBank/DDBJ databases">
        <title>Nori genome reveals adaptations in red seaweeds to the harsh intertidal environment.</title>
        <authorList>
            <person name="Wang D."/>
            <person name="Mao Y."/>
        </authorList>
    </citation>
    <scope>NUCLEOTIDE SEQUENCE</scope>
    <source>
        <tissue evidence="1">Gametophyte</tissue>
    </source>
</reference>
<dbReference type="EMBL" id="CM020619">
    <property type="protein sequence ID" value="KAK1863561.1"/>
    <property type="molecule type" value="Genomic_DNA"/>
</dbReference>
<evidence type="ECO:0000313" key="2">
    <source>
        <dbReference type="Proteomes" id="UP000798662"/>
    </source>
</evidence>
<accession>A0ACC3C0T3</accession>
<proteinExistence type="predicted"/>